<reference evidence="2 3" key="1">
    <citation type="submission" date="2021-04" db="EMBL/GenBank/DDBJ databases">
        <title>Magnetospirillum sulfuroxidans sp. nov., a facultative chemolithoautotrophic sulfur-oxidizing alphaproteobacterium isolated from freshwater sediment and proposals for Paramagetospirillum gen. nov., and Magnetospirillaceae fam. nov.</title>
        <authorList>
            <person name="Koziaeva V."/>
            <person name="Geelhoed J.S."/>
            <person name="Sorokin D.Y."/>
            <person name="Grouzdev D.S."/>
        </authorList>
    </citation>
    <scope>NUCLEOTIDE SEQUENCE [LARGE SCALE GENOMIC DNA]</scope>
    <source>
        <strain evidence="2 3">J10</strain>
    </source>
</reference>
<feature type="transmembrane region" description="Helical" evidence="1">
    <location>
        <begin position="41"/>
        <end position="60"/>
    </location>
</feature>
<keyword evidence="3" id="KW-1185">Reference proteome</keyword>
<gene>
    <name evidence="2" type="ORF">KEC16_06635</name>
</gene>
<keyword evidence="1" id="KW-1133">Transmembrane helix</keyword>
<feature type="transmembrane region" description="Helical" evidence="1">
    <location>
        <begin position="90"/>
        <end position="107"/>
    </location>
</feature>
<dbReference type="EMBL" id="JAGTUF010000004">
    <property type="protein sequence ID" value="MBR9971384.1"/>
    <property type="molecule type" value="Genomic_DNA"/>
</dbReference>
<keyword evidence="1" id="KW-0812">Transmembrane</keyword>
<evidence type="ECO:0000313" key="3">
    <source>
        <dbReference type="Proteomes" id="UP000680714"/>
    </source>
</evidence>
<feature type="transmembrane region" description="Helical" evidence="1">
    <location>
        <begin position="196"/>
        <end position="216"/>
    </location>
</feature>
<proteinExistence type="predicted"/>
<feature type="transmembrane region" description="Helical" evidence="1">
    <location>
        <begin position="141"/>
        <end position="160"/>
    </location>
</feature>
<feature type="transmembrane region" description="Helical" evidence="1">
    <location>
        <begin position="325"/>
        <end position="346"/>
    </location>
</feature>
<dbReference type="Proteomes" id="UP000680714">
    <property type="component" value="Unassembled WGS sequence"/>
</dbReference>
<name>A0ABS5IAF0_9PROT</name>
<feature type="transmembrane region" description="Helical" evidence="1">
    <location>
        <begin position="67"/>
        <end position="84"/>
    </location>
</feature>
<protein>
    <submittedName>
        <fullName evidence="2">Uncharacterized protein</fullName>
    </submittedName>
</protein>
<accession>A0ABS5IAF0</accession>
<sequence length="360" mass="38333">MTMPRLPFLLLGAISLLSGMLAGLARMGWDLPALDWTDIHGPLMVCGFFGTVIGLERAVALNRPWGFAAPAASAAGGLFLLIGWRFQGAVLLLMGSLLFLAMAVIVARRQAEPFTKLMALGAFCWALGNGMWLAGAMVAEIVALWAAFLVLTIAGERLELARFLPPNQWRNPTLAPPLLLIGIGAVQSVVGAGPAWTAFGAGLVLLVAWSLWNDVVRRTIRQTGLTRYVAVCLLSGYVWLAVAGALMPILDGGVATPVYDAALHALFVGFVFSMVFGHAPIILPAILAVRLPFHSAFYLPLAMLHLSLSLRLAGDLLDLSPSRQWGGLLNAAAIVAFIIVTATRVLTARPKKPDTICPDP</sequence>
<evidence type="ECO:0000256" key="1">
    <source>
        <dbReference type="SAM" id="Phobius"/>
    </source>
</evidence>
<comment type="caution">
    <text evidence="2">The sequence shown here is derived from an EMBL/GenBank/DDBJ whole genome shotgun (WGS) entry which is preliminary data.</text>
</comment>
<organism evidence="2 3">
    <name type="scientific">Magnetospirillum sulfuroxidans</name>
    <dbReference type="NCBI Taxonomy" id="611300"/>
    <lineage>
        <taxon>Bacteria</taxon>
        <taxon>Pseudomonadati</taxon>
        <taxon>Pseudomonadota</taxon>
        <taxon>Alphaproteobacteria</taxon>
        <taxon>Rhodospirillales</taxon>
        <taxon>Rhodospirillaceae</taxon>
        <taxon>Magnetospirillum</taxon>
    </lineage>
</organism>
<keyword evidence="1" id="KW-0472">Membrane</keyword>
<feature type="transmembrane region" description="Helical" evidence="1">
    <location>
        <begin position="262"/>
        <end position="289"/>
    </location>
</feature>
<dbReference type="RefSeq" id="WP_211547090.1">
    <property type="nucleotide sequence ID" value="NZ_JAGTUF010000004.1"/>
</dbReference>
<feature type="transmembrane region" description="Helical" evidence="1">
    <location>
        <begin position="228"/>
        <end position="250"/>
    </location>
</feature>
<feature type="transmembrane region" description="Helical" evidence="1">
    <location>
        <begin position="296"/>
        <end position="313"/>
    </location>
</feature>
<evidence type="ECO:0000313" key="2">
    <source>
        <dbReference type="EMBL" id="MBR9971384.1"/>
    </source>
</evidence>